<name>A0A8H7AKC3_9EURO</name>
<dbReference type="Proteomes" id="UP000606974">
    <property type="component" value="Unassembled WGS sequence"/>
</dbReference>
<organism evidence="2 3">
    <name type="scientific">Endocarpon pusillum</name>
    <dbReference type="NCBI Taxonomy" id="364733"/>
    <lineage>
        <taxon>Eukaryota</taxon>
        <taxon>Fungi</taxon>
        <taxon>Dikarya</taxon>
        <taxon>Ascomycota</taxon>
        <taxon>Pezizomycotina</taxon>
        <taxon>Eurotiomycetes</taxon>
        <taxon>Chaetothyriomycetidae</taxon>
        <taxon>Verrucariales</taxon>
        <taxon>Verrucariaceae</taxon>
        <taxon>Endocarpon</taxon>
    </lineage>
</organism>
<proteinExistence type="predicted"/>
<keyword evidence="1" id="KW-1133">Transmembrane helix</keyword>
<dbReference type="EMBL" id="JAACFV010000082">
    <property type="protein sequence ID" value="KAF7506690.1"/>
    <property type="molecule type" value="Genomic_DNA"/>
</dbReference>
<evidence type="ECO:0000256" key="1">
    <source>
        <dbReference type="SAM" id="Phobius"/>
    </source>
</evidence>
<gene>
    <name evidence="2" type="ORF">GJ744_011519</name>
</gene>
<comment type="caution">
    <text evidence="2">The sequence shown here is derived from an EMBL/GenBank/DDBJ whole genome shotgun (WGS) entry which is preliminary data.</text>
</comment>
<sequence length="109" mass="12316">MVTRNSTSDLDYMRDPRDLLLTDEAKVNDFNSIWTGLLPFYGMLRESSDEIHVDEHAMGFCGLVDGGWGLDPLPIYLLFWIFTLLGIVSRSLDFPHPVPTTAPGHHALR</sequence>
<evidence type="ECO:0000313" key="3">
    <source>
        <dbReference type="Proteomes" id="UP000606974"/>
    </source>
</evidence>
<keyword evidence="1" id="KW-0812">Transmembrane</keyword>
<evidence type="ECO:0000313" key="2">
    <source>
        <dbReference type="EMBL" id="KAF7506690.1"/>
    </source>
</evidence>
<protein>
    <submittedName>
        <fullName evidence="2">Uncharacterized protein</fullName>
    </submittedName>
</protein>
<reference evidence="2" key="1">
    <citation type="submission" date="2020-02" db="EMBL/GenBank/DDBJ databases">
        <authorList>
            <person name="Palmer J.M."/>
        </authorList>
    </citation>
    <scope>NUCLEOTIDE SEQUENCE</scope>
    <source>
        <strain evidence="2">EPUS1.4</strain>
        <tissue evidence="2">Thallus</tissue>
    </source>
</reference>
<keyword evidence="3" id="KW-1185">Reference proteome</keyword>
<feature type="transmembrane region" description="Helical" evidence="1">
    <location>
        <begin position="73"/>
        <end position="92"/>
    </location>
</feature>
<accession>A0A8H7AKC3</accession>
<dbReference type="AlphaFoldDB" id="A0A8H7AKC3"/>
<keyword evidence="1" id="KW-0472">Membrane</keyword>